<evidence type="ECO:0008006" key="6">
    <source>
        <dbReference type="Google" id="ProtNLM"/>
    </source>
</evidence>
<reference evidence="4" key="1">
    <citation type="submission" date="2021-12" db="EMBL/GenBank/DDBJ databases">
        <authorList>
            <person name="Martin H S."/>
        </authorList>
    </citation>
    <scope>NUCLEOTIDE SEQUENCE</scope>
</reference>
<evidence type="ECO:0000256" key="2">
    <source>
        <dbReference type="PIRSR" id="PIRSR000915-2"/>
    </source>
</evidence>
<keyword evidence="3" id="KW-0479">Metal-binding</keyword>
<dbReference type="AlphaFoldDB" id="A0A8J9V521"/>
<feature type="active site" description="Nucleophile" evidence="1">
    <location>
        <position position="26"/>
    </location>
</feature>
<keyword evidence="5" id="KW-1185">Reference proteome</keyword>
<dbReference type="OrthoDB" id="413953at2759"/>
<dbReference type="InterPro" id="IPR023214">
    <property type="entry name" value="HAD_sf"/>
</dbReference>
<protein>
    <recommendedName>
        <fullName evidence="6">4-nitrophenylphosphatase</fullName>
    </recommendedName>
</protein>
<dbReference type="InterPro" id="IPR036412">
    <property type="entry name" value="HAD-like_sf"/>
</dbReference>
<dbReference type="PANTHER" id="PTHR19288">
    <property type="entry name" value="4-NITROPHENYLPHOSPHATASE-RELATED"/>
    <property type="match status" value="1"/>
</dbReference>
<accession>A0A8J9V521</accession>
<feature type="active site" description="Proton donor" evidence="1">
    <location>
        <position position="28"/>
    </location>
</feature>
<dbReference type="SUPFAM" id="SSF56784">
    <property type="entry name" value="HAD-like"/>
    <property type="match status" value="1"/>
</dbReference>
<feature type="binding site" evidence="3">
    <location>
        <position position="26"/>
    </location>
    <ligand>
        <name>Mg(2+)</name>
        <dbReference type="ChEBI" id="CHEBI:18420"/>
    </ligand>
</feature>
<dbReference type="GO" id="GO:0016791">
    <property type="term" value="F:phosphatase activity"/>
    <property type="evidence" value="ECO:0007669"/>
    <property type="project" value="TreeGrafter"/>
</dbReference>
<feature type="binding site" evidence="2">
    <location>
        <position position="217"/>
    </location>
    <ligand>
        <name>substrate</name>
    </ligand>
</feature>
<dbReference type="Proteomes" id="UP000838878">
    <property type="component" value="Chromosome 14"/>
</dbReference>
<dbReference type="PANTHER" id="PTHR19288:SF4">
    <property type="entry name" value="RE04130P-RELATED"/>
    <property type="match status" value="1"/>
</dbReference>
<dbReference type="Gene3D" id="3.40.50.1000">
    <property type="entry name" value="HAD superfamily/HAD-like"/>
    <property type="match status" value="2"/>
</dbReference>
<proteinExistence type="predicted"/>
<organism evidence="4 5">
    <name type="scientific">Brenthis ino</name>
    <name type="common">lesser marbled fritillary</name>
    <dbReference type="NCBI Taxonomy" id="405034"/>
    <lineage>
        <taxon>Eukaryota</taxon>
        <taxon>Metazoa</taxon>
        <taxon>Ecdysozoa</taxon>
        <taxon>Arthropoda</taxon>
        <taxon>Hexapoda</taxon>
        <taxon>Insecta</taxon>
        <taxon>Pterygota</taxon>
        <taxon>Neoptera</taxon>
        <taxon>Endopterygota</taxon>
        <taxon>Lepidoptera</taxon>
        <taxon>Glossata</taxon>
        <taxon>Ditrysia</taxon>
        <taxon>Papilionoidea</taxon>
        <taxon>Nymphalidae</taxon>
        <taxon>Heliconiinae</taxon>
        <taxon>Argynnini</taxon>
        <taxon>Brenthis</taxon>
    </lineage>
</organism>
<dbReference type="Pfam" id="PF13344">
    <property type="entry name" value="Hydrolase_6"/>
    <property type="match status" value="1"/>
</dbReference>
<name>A0A8J9V521_9NEOP</name>
<feature type="binding site" evidence="2">
    <location>
        <begin position="58"/>
        <end position="60"/>
    </location>
    <ligand>
        <name>substrate</name>
    </ligand>
</feature>
<sequence>MEPVNLMEDSFNIKEFIDSFDHVFSDCDGVIWSKTPLPDVGKFFEIMTRLGKSLHFVSNNSLRSRDNYEALFKAAGINKGYENLTIPSTAIASYLKSLNFNKTAYCVTCPETFSVLKANGIKCREGPDVYTYDEENYIEFSTDDEEIGAVIFDSDFKVNLPKLYKALTYLKRPEVLFITGATDRYVPLKQGSLALGTGIFSDIVSEEAKRKPTLLGKPGRSFGEFAMKRAGVTDASRVLFIGDMLDQDVGLGKAMGFKTLLVLTNKTKEEMLNHELKPDVYADSLGALVPILLKVFPE</sequence>
<comment type="cofactor">
    <cofactor evidence="3">
        <name>Mg(2+)</name>
        <dbReference type="ChEBI" id="CHEBI:18420"/>
    </cofactor>
    <text evidence="3">Divalent metal ions. Mg(2+) is the most effective.</text>
</comment>
<dbReference type="EMBL" id="OV170234">
    <property type="protein sequence ID" value="CAH0720185.1"/>
    <property type="molecule type" value="Genomic_DNA"/>
</dbReference>
<dbReference type="InterPro" id="IPR006357">
    <property type="entry name" value="HAD-SF_hydro_IIA"/>
</dbReference>
<dbReference type="PIRSF" id="PIRSF000915">
    <property type="entry name" value="PGP-type_phosphatase"/>
    <property type="match status" value="1"/>
</dbReference>
<feature type="binding site" evidence="3">
    <location>
        <position position="243"/>
    </location>
    <ligand>
        <name>Mg(2+)</name>
        <dbReference type="ChEBI" id="CHEBI:18420"/>
    </ligand>
</feature>
<dbReference type="GO" id="GO:0046872">
    <property type="term" value="F:metal ion binding"/>
    <property type="evidence" value="ECO:0007669"/>
    <property type="project" value="UniProtKB-KW"/>
</dbReference>
<evidence type="ECO:0000313" key="4">
    <source>
        <dbReference type="EMBL" id="CAH0720185.1"/>
    </source>
</evidence>
<dbReference type="Pfam" id="PF13242">
    <property type="entry name" value="Hydrolase_like"/>
    <property type="match status" value="1"/>
</dbReference>
<dbReference type="GO" id="GO:0005737">
    <property type="term" value="C:cytoplasm"/>
    <property type="evidence" value="ECO:0007669"/>
    <property type="project" value="TreeGrafter"/>
</dbReference>
<feature type="non-terminal residue" evidence="4">
    <location>
        <position position="298"/>
    </location>
</feature>
<keyword evidence="3" id="KW-0460">Magnesium</keyword>
<gene>
    <name evidence="4" type="ORF">BINO364_LOCUS6447</name>
</gene>
<evidence type="ECO:0000256" key="3">
    <source>
        <dbReference type="PIRSR" id="PIRSR000915-3"/>
    </source>
</evidence>
<evidence type="ECO:0000313" key="5">
    <source>
        <dbReference type="Proteomes" id="UP000838878"/>
    </source>
</evidence>
<dbReference type="NCBIfam" id="TIGR01460">
    <property type="entry name" value="HAD-SF-IIA"/>
    <property type="match status" value="1"/>
</dbReference>
<feature type="binding site" evidence="3">
    <location>
        <position position="28"/>
    </location>
    <ligand>
        <name>Mg(2+)</name>
        <dbReference type="ChEBI" id="CHEBI:18420"/>
    </ligand>
</feature>
<evidence type="ECO:0000256" key="1">
    <source>
        <dbReference type="PIRSR" id="PIRSR000915-1"/>
    </source>
</evidence>